<organism evidence="2 3">
    <name type="scientific">Tritrichomonas foetus</name>
    <dbReference type="NCBI Taxonomy" id="1144522"/>
    <lineage>
        <taxon>Eukaryota</taxon>
        <taxon>Metamonada</taxon>
        <taxon>Parabasalia</taxon>
        <taxon>Tritrichomonadida</taxon>
        <taxon>Tritrichomonadidae</taxon>
        <taxon>Tritrichomonas</taxon>
    </lineage>
</organism>
<feature type="transmembrane region" description="Helical" evidence="1">
    <location>
        <begin position="636"/>
        <end position="653"/>
    </location>
</feature>
<dbReference type="VEuPathDB" id="TrichDB:TRFO_36580"/>
<keyword evidence="1" id="KW-1133">Transmembrane helix</keyword>
<evidence type="ECO:0000256" key="1">
    <source>
        <dbReference type="SAM" id="Phobius"/>
    </source>
</evidence>
<evidence type="ECO:0000313" key="2">
    <source>
        <dbReference type="EMBL" id="OHS97229.1"/>
    </source>
</evidence>
<feature type="transmembrane region" description="Helical" evidence="1">
    <location>
        <begin position="21"/>
        <end position="43"/>
    </location>
</feature>
<feature type="transmembrane region" description="Helical" evidence="1">
    <location>
        <begin position="77"/>
        <end position="98"/>
    </location>
</feature>
<feature type="transmembrane region" description="Helical" evidence="1">
    <location>
        <begin position="965"/>
        <end position="987"/>
    </location>
</feature>
<feature type="transmembrane region" description="Helical" evidence="1">
    <location>
        <begin position="275"/>
        <end position="295"/>
    </location>
</feature>
<reference evidence="2" key="1">
    <citation type="submission" date="2016-10" db="EMBL/GenBank/DDBJ databases">
        <authorList>
            <person name="Benchimol M."/>
            <person name="Almeida L.G."/>
            <person name="Vasconcelos A.T."/>
            <person name="Perreira-Neves A."/>
            <person name="Rosa I.A."/>
            <person name="Tasca T."/>
            <person name="Bogo M.R."/>
            <person name="de Souza W."/>
        </authorList>
    </citation>
    <scope>NUCLEOTIDE SEQUENCE [LARGE SCALE GENOMIC DNA]</scope>
    <source>
        <strain evidence="2">K</strain>
    </source>
</reference>
<keyword evidence="1" id="KW-0812">Transmembrane</keyword>
<dbReference type="GeneID" id="94845616"/>
<name>A0A1J4JI86_9EUKA</name>
<accession>A0A1J4JI86</accession>
<keyword evidence="3" id="KW-1185">Reference proteome</keyword>
<keyword evidence="1" id="KW-0472">Membrane</keyword>
<feature type="transmembrane region" description="Helical" evidence="1">
    <location>
        <begin position="250"/>
        <end position="269"/>
    </location>
</feature>
<feature type="transmembrane region" description="Helical" evidence="1">
    <location>
        <begin position="110"/>
        <end position="131"/>
    </location>
</feature>
<proteinExistence type="predicted"/>
<feature type="transmembrane region" description="Helical" evidence="1">
    <location>
        <begin position="221"/>
        <end position="238"/>
    </location>
</feature>
<evidence type="ECO:0000313" key="3">
    <source>
        <dbReference type="Proteomes" id="UP000179807"/>
    </source>
</evidence>
<feature type="transmembrane region" description="Helical" evidence="1">
    <location>
        <begin position="197"/>
        <end position="215"/>
    </location>
</feature>
<dbReference type="Proteomes" id="UP000179807">
    <property type="component" value="Unassembled WGS sequence"/>
</dbReference>
<dbReference type="RefSeq" id="XP_068350366.1">
    <property type="nucleotide sequence ID" value="XM_068510912.1"/>
</dbReference>
<comment type="caution">
    <text evidence="2">The sequence shown here is derived from an EMBL/GenBank/DDBJ whole genome shotgun (WGS) entry which is preliminary data.</text>
</comment>
<feature type="transmembrane region" description="Helical" evidence="1">
    <location>
        <begin position="763"/>
        <end position="784"/>
    </location>
</feature>
<dbReference type="EMBL" id="MLAK01001128">
    <property type="protein sequence ID" value="OHS97229.1"/>
    <property type="molecule type" value="Genomic_DNA"/>
</dbReference>
<protein>
    <recommendedName>
        <fullName evidence="4">Transmembrane protein</fullName>
    </recommendedName>
</protein>
<feature type="transmembrane region" description="Helical" evidence="1">
    <location>
        <begin position="151"/>
        <end position="177"/>
    </location>
</feature>
<evidence type="ECO:0008006" key="4">
    <source>
        <dbReference type="Google" id="ProtNLM"/>
    </source>
</evidence>
<gene>
    <name evidence="2" type="ORF">TRFO_36580</name>
</gene>
<sequence length="1471" mass="171175">MGLKSLYKLYFMIRSKIKPPTAFNFWVLLMNFIQLSSLLVCFLKPTQILYKDDDDSFCHALESTILFLPWIFGNESMIFDSFVYFTMNLLSFGLLYYSAFSINRSKHIDYWCCAIIYFYQVIVAQMLPFIVYYRFSYLVERLVFTEYDLEVLISFIISLLNVLGFAIHIYICSIFLIPMDFVQRGKFDLYDGKYLTVLYFIRLLISMECFFFQYIPNQITQIVTISIFSIICFTVLYFRSSIKVNTSFIAQYIEVSPIAAAPFMMILRIFYNNDILSLILLVVIYILLFIVLYYYNEIIKKNSLKTFLPFSKGTSNFQTEKMPRFILGSVTSMIRIISTENCDPECLVRFSNLQKQTSSKNAIKIEVIRFLALFPERREKCLKELELMSSTSNHNSFTIFLFKKILKRFMKQTTNKHREVLNRLYRSYLVHHHLYWMARKENRWIQSLYEACSVSFYFIETRTEFRSLLDYYQFDFVLHSYFAEFLLSACGDFEGYLKEMKLSQQIENEIHEPFSDPLIHSMSRLFPKILQFYVHQNVPNSNYNNASSLSSNSSSAISSYFNSSEKELRKIKNRNKSKACPVASFLNKSRRWVPMMVPFHVIFPISSFIIMISILYPTEEHILKSSQKLYEDTISLIGTFYLTSATIFVPYILKDFSSINNSLSSDECYQSFLNLPYDMSEFFRSNNLIKNLTTGMIYNVNNHIYEMIYENLDICQIIFTIKDGMDLNAQNLMIDLSNIIQETDKTINLLSQYYENLYSMPQIVIIIIVFFICFGIVSFVILFIQLNKIMNDPIKIDFMSSKSRIYSFLIQEGKQAWELLRNTIPNVEPINSVKHSQSENLPISTIKNTARKRINENFNDEKGVMKVSSSTNILSGAYNMKNGALLQNSAFSILAEEPARSRKSVGLIPNFSFSSETPSIISNTANCEDIHSDESLDLSFIIDDHDIVDHAIAAALTEGKNCQNLHVVLILIFPLIIICIIEAMLLIPMKSRTVYQLSLLSELKEKETQTNASVVLLNFTFSYMMKRVVLLYDIENVEKELNKSGTEIGENYYKDQCYTLDSIICVSIRTIVSVLKNHEASTKQIVNWYMPIIYVFSWHSLNSLYYHDVEGVAKDRISNGISFIVAISILFFVFLKTAISTSALTFDSFNSLYHFPDDFLKVLKGQKNQSQESSQPFPSNALIVTTMNNSDEIYSISENSKVILNRNLFDVISNKFSKSFPIIEKQMDFLREYTAPDKKKKVFRYHSESVGLLTKTVMIEVVSSIPNPREKTYSGRLVEYMPPYFAKKFADDDISEFTFNNAFVICCRIKPNLSFIMIEKFFNIANHLTQRFSSIKICHIDGQMILFTSLSYISYKNILLFIRDLINDSKNGIKDLPDNMALFSLLVDYFSEFQCTVNKIGEPFLDLNPLPHEFRVRLFNLDEGLIAFSSSATRNIPKLSYESRLMYFRQEKLMKIDFSQFNTQFVISQMQ</sequence>
<feature type="transmembrane region" description="Helical" evidence="1">
    <location>
        <begin position="597"/>
        <end position="616"/>
    </location>
</feature>
<feature type="transmembrane region" description="Helical" evidence="1">
    <location>
        <begin position="1117"/>
        <end position="1135"/>
    </location>
</feature>